<gene>
    <name evidence="10" type="primary">fdhT</name>
    <name evidence="10" type="ORF">CAV_0856</name>
</gene>
<evidence type="ECO:0000256" key="6">
    <source>
        <dbReference type="ARBA" id="ARBA00022989"/>
    </source>
</evidence>
<sequence>MNEIKQKYLINFWENKKGFIALGVFSAAYFGIFAVNWGVTSEMTRLGGEFLELFGADLSSYSYYQNLGLHGNATTRISGIMLLGMSIGCIVAALLANKVKFRLPASSLRVFQAIVGGLLSGFGARLAFGCNLGNFFSGIPYFSLHTWLFALFMVLGIYLAVKLTNTKFFKPKAKLVRVNKKDEGLEIHEKRAKFYFFLGIFVFVLFLSWLLYLLINYHDINPSDRKSMLSLALVFGFIFGFIISKCQICFTSCFRDLFLFGRDSAIKGAIIGMMIATIIAFAFTLYGHEPKLTQLSLSVAMGAFLFGFGIVFAGACECGWAYRMWEGQSHFMIVGAANIAGTMILALSYDFFPQGFKEGVKINLLDSFSNLGGLALNLLFLLSMLILALAYKRYFFKRIQR</sequence>
<evidence type="ECO:0000256" key="8">
    <source>
        <dbReference type="ARBA" id="ARBA00035655"/>
    </source>
</evidence>
<keyword evidence="3" id="KW-1003">Cell membrane</keyword>
<accession>A0A222MX84</accession>
<dbReference type="InterPro" id="IPR047732">
    <property type="entry name" value="YedE-like"/>
</dbReference>
<organism evidence="10 11">
    <name type="scientific">Campylobacter avium LMG 24591</name>
    <dbReference type="NCBI Taxonomy" id="522484"/>
    <lineage>
        <taxon>Bacteria</taxon>
        <taxon>Pseudomonadati</taxon>
        <taxon>Campylobacterota</taxon>
        <taxon>Epsilonproteobacteria</taxon>
        <taxon>Campylobacterales</taxon>
        <taxon>Campylobacteraceae</taxon>
        <taxon>Campylobacter</taxon>
    </lineage>
</organism>
<keyword evidence="6 9" id="KW-1133">Transmembrane helix</keyword>
<evidence type="ECO:0000313" key="11">
    <source>
        <dbReference type="Proteomes" id="UP000201169"/>
    </source>
</evidence>
<feature type="transmembrane region" description="Helical" evidence="9">
    <location>
        <begin position="265"/>
        <end position="287"/>
    </location>
</feature>
<keyword evidence="2" id="KW-0813">Transport</keyword>
<proteinExistence type="inferred from homology"/>
<feature type="transmembrane region" description="Helical" evidence="9">
    <location>
        <begin position="194"/>
        <end position="215"/>
    </location>
</feature>
<dbReference type="KEGG" id="cavi:CAV_0856"/>
<comment type="subcellular location">
    <subcellularLocation>
        <location evidence="1">Cell inner membrane</location>
        <topology evidence="1">Multi-pass membrane protein</topology>
    </subcellularLocation>
</comment>
<feature type="transmembrane region" description="Helical" evidence="9">
    <location>
        <begin position="299"/>
        <end position="322"/>
    </location>
</feature>
<dbReference type="Proteomes" id="UP000201169">
    <property type="component" value="Chromosome"/>
</dbReference>
<feature type="transmembrane region" description="Helical" evidence="9">
    <location>
        <begin position="20"/>
        <end position="39"/>
    </location>
</feature>
<dbReference type="PANTHER" id="PTHR30574">
    <property type="entry name" value="INNER MEMBRANE PROTEIN YEDE"/>
    <property type="match status" value="1"/>
</dbReference>
<feature type="transmembrane region" description="Helical" evidence="9">
    <location>
        <begin position="108"/>
        <end position="128"/>
    </location>
</feature>
<evidence type="ECO:0000256" key="9">
    <source>
        <dbReference type="SAM" id="Phobius"/>
    </source>
</evidence>
<dbReference type="OrthoDB" id="9794165at2"/>
<reference evidence="10 11" key="1">
    <citation type="submission" date="2017-07" db="EMBL/GenBank/DDBJ databases">
        <title>Analysis of two Campylobacter avium genomes and identification of a novel hippuricase gene.</title>
        <authorList>
            <person name="Miller W.G."/>
            <person name="Chapman M.H."/>
            <person name="Yee E."/>
            <person name="Revez J."/>
            <person name="Bono J.L."/>
            <person name="Rossi M."/>
        </authorList>
    </citation>
    <scope>NUCLEOTIDE SEQUENCE [LARGE SCALE GENOMIC DNA]</scope>
    <source>
        <strain evidence="10 11">LMG 24591</strain>
    </source>
</reference>
<dbReference type="EMBL" id="CP022347">
    <property type="protein sequence ID" value="ASQ30519.1"/>
    <property type="molecule type" value="Genomic_DNA"/>
</dbReference>
<feature type="transmembrane region" description="Helical" evidence="9">
    <location>
        <begin position="331"/>
        <end position="351"/>
    </location>
</feature>
<evidence type="ECO:0000256" key="2">
    <source>
        <dbReference type="ARBA" id="ARBA00022448"/>
    </source>
</evidence>
<keyword evidence="4" id="KW-0997">Cell inner membrane</keyword>
<evidence type="ECO:0000256" key="7">
    <source>
        <dbReference type="ARBA" id="ARBA00023136"/>
    </source>
</evidence>
<evidence type="ECO:0000256" key="3">
    <source>
        <dbReference type="ARBA" id="ARBA00022475"/>
    </source>
</evidence>
<dbReference type="RefSeq" id="WP_094325275.1">
    <property type="nucleotide sequence ID" value="NZ_CP022347.1"/>
</dbReference>
<evidence type="ECO:0000256" key="5">
    <source>
        <dbReference type="ARBA" id="ARBA00022692"/>
    </source>
</evidence>
<dbReference type="GO" id="GO:0005886">
    <property type="term" value="C:plasma membrane"/>
    <property type="evidence" value="ECO:0007669"/>
    <property type="project" value="UniProtKB-SubCell"/>
</dbReference>
<evidence type="ECO:0000313" key="10">
    <source>
        <dbReference type="EMBL" id="ASQ30519.1"/>
    </source>
</evidence>
<feature type="transmembrane region" description="Helical" evidence="9">
    <location>
        <begin position="77"/>
        <end position="96"/>
    </location>
</feature>
<dbReference type="PANTHER" id="PTHR30574:SF1">
    <property type="entry name" value="SULPHUR TRANSPORT DOMAIN-CONTAINING PROTEIN"/>
    <property type="match status" value="1"/>
</dbReference>
<evidence type="ECO:0000256" key="4">
    <source>
        <dbReference type="ARBA" id="ARBA00022519"/>
    </source>
</evidence>
<name>A0A222MX84_9BACT</name>
<keyword evidence="5 9" id="KW-0812">Transmembrane</keyword>
<feature type="transmembrane region" description="Helical" evidence="9">
    <location>
        <begin position="227"/>
        <end position="244"/>
    </location>
</feature>
<feature type="transmembrane region" description="Helical" evidence="9">
    <location>
        <begin position="140"/>
        <end position="161"/>
    </location>
</feature>
<protein>
    <submittedName>
        <fullName evidence="10">Formate dehydrogenase biogenesis protein FdhT</fullName>
    </submittedName>
</protein>
<dbReference type="NCBIfam" id="NF033796">
    <property type="entry name" value="selen_YedE_FdhT"/>
    <property type="match status" value="1"/>
</dbReference>
<dbReference type="Pfam" id="PF04143">
    <property type="entry name" value="Sulf_transp"/>
    <property type="match status" value="2"/>
</dbReference>
<feature type="transmembrane region" description="Helical" evidence="9">
    <location>
        <begin position="371"/>
        <end position="391"/>
    </location>
</feature>
<keyword evidence="11" id="KW-1185">Reference proteome</keyword>
<evidence type="ECO:0000256" key="1">
    <source>
        <dbReference type="ARBA" id="ARBA00004429"/>
    </source>
</evidence>
<dbReference type="AlphaFoldDB" id="A0A222MX84"/>
<keyword evidence="7 9" id="KW-0472">Membrane</keyword>
<dbReference type="InterPro" id="IPR007272">
    <property type="entry name" value="Sulf_transp_TsuA/YedE"/>
</dbReference>
<comment type="similarity">
    <text evidence="8">Belongs to the TsuA/YedE (TC 9.B.102) family.</text>
</comment>